<evidence type="ECO:0000313" key="8">
    <source>
        <dbReference type="EMBL" id="MFJ1269261.1"/>
    </source>
</evidence>
<evidence type="ECO:0000256" key="5">
    <source>
        <dbReference type="ARBA" id="ARBA00022801"/>
    </source>
</evidence>
<dbReference type="Proteomes" id="UP001615550">
    <property type="component" value="Unassembled WGS sequence"/>
</dbReference>
<dbReference type="SUPFAM" id="SSF142823">
    <property type="entry name" value="ComB-like"/>
    <property type="match status" value="1"/>
</dbReference>
<dbReference type="RefSeq" id="WP_400188085.1">
    <property type="nucleotide sequence ID" value="NZ_JBGORX010000005.1"/>
</dbReference>
<comment type="similarity">
    <text evidence="2">Belongs to the ComB family.</text>
</comment>
<dbReference type="Pfam" id="PF04029">
    <property type="entry name" value="2-ph_phosp"/>
    <property type="match status" value="1"/>
</dbReference>
<reference evidence="8 9" key="1">
    <citation type="submission" date="2024-08" db="EMBL/GenBank/DDBJ databases">
        <title>Draft Genome Sequence of Legionella lytica strain DSB2004, Isolated From a Fire Sprinkler System.</title>
        <authorList>
            <person name="Everhart A.D."/>
            <person name="Kidane D.T."/>
            <person name="Farone A.L."/>
            <person name="Farone M.B."/>
        </authorList>
    </citation>
    <scope>NUCLEOTIDE SEQUENCE [LARGE SCALE GENOMIC DNA]</scope>
    <source>
        <strain evidence="8 9">DSB2004</strain>
    </source>
</reference>
<comment type="cofactor">
    <cofactor evidence="1">
        <name>Mg(2+)</name>
        <dbReference type="ChEBI" id="CHEBI:18420"/>
    </cofactor>
</comment>
<dbReference type="PANTHER" id="PTHR37311:SF1">
    <property type="entry name" value="2-PHOSPHOSULFOLACTATE PHOSPHATASE-RELATED"/>
    <property type="match status" value="1"/>
</dbReference>
<keyword evidence="9" id="KW-1185">Reference proteome</keyword>
<sequence length="245" mass="26809">MNHKIIRFEVGPAGAHRAAERGDLCIIVDVLRASTSIIAAFMGGIKSIRLGDNASFKVNPNEITAGEQNCVKIPHFTYGNSPEDLLHTTHKGRELHFFSTNGIPSIKACIAHKVTTLIGAMINADAVGQLAKDIALNLNLNIAIILAGYKGTLEPDDLLAGSLIYYKQLRSLQVQGEHAPVSSDNLLETLLTSPAGIRLTKLNLEKDIYFCAQEDITKIVPIYDEKIQQLIPFVYASDSWEKLLC</sequence>
<protein>
    <recommendedName>
        <fullName evidence="4">Probable 2-phosphosulfolactate phosphatase</fullName>
        <ecNumber evidence="3">3.1.3.71</ecNumber>
    </recommendedName>
</protein>
<evidence type="ECO:0000256" key="2">
    <source>
        <dbReference type="ARBA" id="ARBA00009997"/>
    </source>
</evidence>
<evidence type="ECO:0000256" key="6">
    <source>
        <dbReference type="ARBA" id="ARBA00022842"/>
    </source>
</evidence>
<evidence type="ECO:0000256" key="3">
    <source>
        <dbReference type="ARBA" id="ARBA00012953"/>
    </source>
</evidence>
<evidence type="ECO:0000256" key="1">
    <source>
        <dbReference type="ARBA" id="ARBA00001946"/>
    </source>
</evidence>
<dbReference type="PANTHER" id="PTHR37311">
    <property type="entry name" value="2-PHOSPHOSULFOLACTATE PHOSPHATASE-RELATED"/>
    <property type="match status" value="1"/>
</dbReference>
<dbReference type="InterPro" id="IPR005238">
    <property type="entry name" value="ComB-like"/>
</dbReference>
<dbReference type="EC" id="3.1.3.71" evidence="3"/>
<gene>
    <name evidence="8" type="ORF">ACD661_11905</name>
</gene>
<comment type="catalytic activity">
    <reaction evidence="7">
        <text>(2R)-O-phospho-3-sulfolactate + H2O = (2R)-3-sulfolactate + phosphate</text>
        <dbReference type="Rhea" id="RHEA:23416"/>
        <dbReference type="ChEBI" id="CHEBI:15377"/>
        <dbReference type="ChEBI" id="CHEBI:15597"/>
        <dbReference type="ChEBI" id="CHEBI:43474"/>
        <dbReference type="ChEBI" id="CHEBI:58738"/>
        <dbReference type="EC" id="3.1.3.71"/>
    </reaction>
</comment>
<evidence type="ECO:0000256" key="4">
    <source>
        <dbReference type="ARBA" id="ARBA00021948"/>
    </source>
</evidence>
<name>A0ABW8DBQ3_9GAMM</name>
<keyword evidence="6" id="KW-0460">Magnesium</keyword>
<comment type="caution">
    <text evidence="8">The sequence shown here is derived from an EMBL/GenBank/DDBJ whole genome shotgun (WGS) entry which is preliminary data.</text>
</comment>
<accession>A0ABW8DBQ3</accession>
<dbReference type="Gene3D" id="3.90.1560.10">
    <property type="entry name" value="ComB-like"/>
    <property type="match status" value="1"/>
</dbReference>
<dbReference type="EMBL" id="JBGORX010000005">
    <property type="protein sequence ID" value="MFJ1269261.1"/>
    <property type="molecule type" value="Genomic_DNA"/>
</dbReference>
<proteinExistence type="inferred from homology"/>
<dbReference type="InterPro" id="IPR036702">
    <property type="entry name" value="ComB-like_sf"/>
</dbReference>
<evidence type="ECO:0000256" key="7">
    <source>
        <dbReference type="ARBA" id="ARBA00033711"/>
    </source>
</evidence>
<organism evidence="8 9">
    <name type="scientific">Legionella lytica</name>
    <dbReference type="NCBI Taxonomy" id="96232"/>
    <lineage>
        <taxon>Bacteria</taxon>
        <taxon>Pseudomonadati</taxon>
        <taxon>Pseudomonadota</taxon>
        <taxon>Gammaproteobacteria</taxon>
        <taxon>Legionellales</taxon>
        <taxon>Legionellaceae</taxon>
        <taxon>Legionella</taxon>
    </lineage>
</organism>
<evidence type="ECO:0000313" key="9">
    <source>
        <dbReference type="Proteomes" id="UP001615550"/>
    </source>
</evidence>
<keyword evidence="5" id="KW-0378">Hydrolase</keyword>